<dbReference type="Gene3D" id="3.40.50.720">
    <property type="entry name" value="NAD(P)-binding Rossmann-like Domain"/>
    <property type="match status" value="1"/>
</dbReference>
<evidence type="ECO:0000256" key="1">
    <source>
        <dbReference type="ARBA" id="ARBA00006484"/>
    </source>
</evidence>
<dbReference type="PROSITE" id="PS00061">
    <property type="entry name" value="ADH_SHORT"/>
    <property type="match status" value="1"/>
</dbReference>
<dbReference type="FunFam" id="3.40.50.720:FF:000084">
    <property type="entry name" value="Short-chain dehydrogenase reductase"/>
    <property type="match status" value="1"/>
</dbReference>
<sequence length="270" mass="28368">MTTNVFDLTGKAVVITGGAGGIGSATCHQLGGAGATIIATDVDENGLARLKGELESRNIRVHTYVGNTSKEEDVIAIFKAISNNVGIPDILINNAAQGIHTPPQDTSVAEWDRVMDTSLKGYFLNAREFSKLILKARKPAAVVNIASIAGSSAIGRGNFVYSTAKGGVIQMTKELAIEWATANIRVNAIQPCSVNTPGWRRWVETEGEKAQVLMSRLLQGIPLGRVAEPEDIANAVHFLASDASAMVTGVILPVDGGNLAFNAGGNLGLY</sequence>
<evidence type="ECO:0008006" key="5">
    <source>
        <dbReference type="Google" id="ProtNLM"/>
    </source>
</evidence>
<protein>
    <recommendedName>
        <fullName evidence="5">3-oxoacyl-ACP reductase</fullName>
    </recommendedName>
</protein>
<comment type="similarity">
    <text evidence="1">Belongs to the short-chain dehydrogenases/reductases (SDR) family.</text>
</comment>
<evidence type="ECO:0000313" key="3">
    <source>
        <dbReference type="EMBL" id="KRO43650.1"/>
    </source>
</evidence>
<gene>
    <name evidence="3" type="ORF">ABR61_04670</name>
</gene>
<proteinExistence type="inferred from homology"/>
<comment type="caution">
    <text evidence="3">The sequence shown here is derived from an EMBL/GenBank/DDBJ whole genome shotgun (WGS) entry which is preliminary data.</text>
</comment>
<dbReference type="InterPro" id="IPR036291">
    <property type="entry name" value="NAD(P)-bd_dom_sf"/>
</dbReference>
<dbReference type="PANTHER" id="PTHR24321:SF8">
    <property type="entry name" value="ESTRADIOL 17-BETA-DEHYDROGENASE 8-RELATED"/>
    <property type="match status" value="1"/>
</dbReference>
<evidence type="ECO:0000313" key="4">
    <source>
        <dbReference type="Proteomes" id="UP000054212"/>
    </source>
</evidence>
<dbReference type="AlphaFoldDB" id="A0A0R2Q393"/>
<evidence type="ECO:0000256" key="2">
    <source>
        <dbReference type="ARBA" id="ARBA00023002"/>
    </source>
</evidence>
<accession>A0A0R2Q393</accession>
<reference evidence="3 4" key="1">
    <citation type="submission" date="2015-10" db="EMBL/GenBank/DDBJ databases">
        <title>Metagenome-Assembled Genomes uncover a global brackish microbiome.</title>
        <authorList>
            <person name="Hugerth L.W."/>
            <person name="Larsson J."/>
            <person name="Alneberg J."/>
            <person name="Lindh M.V."/>
            <person name="Legrand C."/>
            <person name="Pinhassi J."/>
            <person name="Andersson A.F."/>
        </authorList>
    </citation>
    <scope>NUCLEOTIDE SEQUENCE [LARGE SCALE GENOMIC DNA]</scope>
    <source>
        <strain evidence="3">BACL2 MAG-120813-bin23</strain>
    </source>
</reference>
<organism evidence="3 4">
    <name type="scientific">Actinobacteria bacterium BACL2 MAG-120813-bin23</name>
    <dbReference type="NCBI Taxonomy" id="1655569"/>
    <lineage>
        <taxon>Bacteria</taxon>
        <taxon>Bacillati</taxon>
        <taxon>Actinomycetota</taxon>
        <taxon>Actinomycetes</taxon>
        <taxon>Actinomycetes incertae sedis</taxon>
        <taxon>ac1 cluster</taxon>
    </lineage>
</organism>
<dbReference type="EMBL" id="LIAT01000245">
    <property type="protein sequence ID" value="KRO43650.1"/>
    <property type="molecule type" value="Genomic_DNA"/>
</dbReference>
<keyword evidence="2" id="KW-0560">Oxidoreductase</keyword>
<dbReference type="InterPro" id="IPR002347">
    <property type="entry name" value="SDR_fam"/>
</dbReference>
<dbReference type="InterPro" id="IPR020904">
    <property type="entry name" value="Sc_DH/Rdtase_CS"/>
</dbReference>
<dbReference type="Proteomes" id="UP000054212">
    <property type="component" value="Unassembled WGS sequence"/>
</dbReference>
<dbReference type="CDD" id="cd05233">
    <property type="entry name" value="SDR_c"/>
    <property type="match status" value="1"/>
</dbReference>
<dbReference type="SUPFAM" id="SSF51735">
    <property type="entry name" value="NAD(P)-binding Rossmann-fold domains"/>
    <property type="match status" value="1"/>
</dbReference>
<dbReference type="PRINTS" id="PR00080">
    <property type="entry name" value="SDRFAMILY"/>
</dbReference>
<dbReference type="Pfam" id="PF13561">
    <property type="entry name" value="adh_short_C2"/>
    <property type="match status" value="1"/>
</dbReference>
<dbReference type="GO" id="GO:0016491">
    <property type="term" value="F:oxidoreductase activity"/>
    <property type="evidence" value="ECO:0007669"/>
    <property type="project" value="UniProtKB-KW"/>
</dbReference>
<name>A0A0R2Q393_9ACTN</name>
<dbReference type="PRINTS" id="PR00081">
    <property type="entry name" value="GDHRDH"/>
</dbReference>
<dbReference type="PANTHER" id="PTHR24321">
    <property type="entry name" value="DEHYDROGENASES, SHORT CHAIN"/>
    <property type="match status" value="1"/>
</dbReference>